<organism evidence="1 2">
    <name type="scientific">Daphnia magna</name>
    <dbReference type="NCBI Taxonomy" id="35525"/>
    <lineage>
        <taxon>Eukaryota</taxon>
        <taxon>Metazoa</taxon>
        <taxon>Ecdysozoa</taxon>
        <taxon>Arthropoda</taxon>
        <taxon>Crustacea</taxon>
        <taxon>Branchiopoda</taxon>
        <taxon>Diplostraca</taxon>
        <taxon>Cladocera</taxon>
        <taxon>Anomopoda</taxon>
        <taxon>Daphniidae</taxon>
        <taxon>Daphnia</taxon>
    </lineage>
</organism>
<protein>
    <submittedName>
        <fullName evidence="1">Uncharacterized protein</fullName>
    </submittedName>
</protein>
<reference evidence="1 2" key="1">
    <citation type="submission" date="2016-03" db="EMBL/GenBank/DDBJ databases">
        <title>EvidentialGene: Evidence-directed Construction of Genes on Genomes.</title>
        <authorList>
            <person name="Gilbert D.G."/>
            <person name="Choi J.-H."/>
            <person name="Mockaitis K."/>
            <person name="Colbourne J."/>
            <person name="Pfrender M."/>
        </authorList>
    </citation>
    <scope>NUCLEOTIDE SEQUENCE [LARGE SCALE GENOMIC DNA]</scope>
    <source>
        <strain evidence="1 2">Xinb3</strain>
        <tissue evidence="1">Complete organism</tissue>
    </source>
</reference>
<evidence type="ECO:0000313" key="2">
    <source>
        <dbReference type="Proteomes" id="UP000076858"/>
    </source>
</evidence>
<evidence type="ECO:0000313" key="1">
    <source>
        <dbReference type="EMBL" id="KZS03824.1"/>
    </source>
</evidence>
<dbReference type="AlphaFoldDB" id="A0A164L5Z4"/>
<proteinExistence type="predicted"/>
<name>A0A164L5Z4_9CRUS</name>
<dbReference type="Proteomes" id="UP000076858">
    <property type="component" value="Unassembled WGS sequence"/>
</dbReference>
<gene>
    <name evidence="1" type="ORF">APZ42_033357</name>
</gene>
<dbReference type="EMBL" id="LRGB01003192">
    <property type="protein sequence ID" value="KZS03824.1"/>
    <property type="molecule type" value="Genomic_DNA"/>
</dbReference>
<feature type="non-terminal residue" evidence="1">
    <location>
        <position position="1"/>
    </location>
</feature>
<keyword evidence="2" id="KW-1185">Reference proteome</keyword>
<accession>A0A164L5Z4</accession>
<comment type="caution">
    <text evidence="1">The sequence shown here is derived from an EMBL/GenBank/DDBJ whole genome shotgun (WGS) entry which is preliminary data.</text>
</comment>
<sequence length="95" mass="10653">IIDNLKNALFKKLIIGTSVTKLLTQLIADDVKLMTNDGCTGTVILLLQPSPLLETHLKDVEESFRFTESGIDNLEALHNEKVEMKSSMQKRITKI</sequence>